<comment type="caution">
    <text evidence="1">The sequence shown here is derived from an EMBL/GenBank/DDBJ whole genome shotgun (WGS) entry which is preliminary data.</text>
</comment>
<reference evidence="1 2" key="1">
    <citation type="journal article" date="2016" name="Nat. Commun.">
        <title>Thousands of microbial genomes shed light on interconnected biogeochemical processes in an aquifer system.</title>
        <authorList>
            <person name="Anantharaman K."/>
            <person name="Brown C.T."/>
            <person name="Hug L.A."/>
            <person name="Sharon I."/>
            <person name="Castelle C.J."/>
            <person name="Probst A.J."/>
            <person name="Thomas B.C."/>
            <person name="Singh A."/>
            <person name="Wilkins M.J."/>
            <person name="Karaoz U."/>
            <person name="Brodie E.L."/>
            <person name="Williams K.H."/>
            <person name="Hubbard S.S."/>
            <person name="Banfield J.F."/>
        </authorList>
    </citation>
    <scope>NUCLEOTIDE SEQUENCE [LARGE SCALE GENOMIC DNA]</scope>
</reference>
<evidence type="ECO:0000313" key="2">
    <source>
        <dbReference type="Proteomes" id="UP000176705"/>
    </source>
</evidence>
<dbReference type="CDD" id="cd02440">
    <property type="entry name" value="AdoMet_MTases"/>
    <property type="match status" value="1"/>
</dbReference>
<name>A0A1G2LDF9_9BACT</name>
<dbReference type="InterPro" id="IPR029063">
    <property type="entry name" value="SAM-dependent_MTases_sf"/>
</dbReference>
<dbReference type="Proteomes" id="UP000176705">
    <property type="component" value="Unassembled WGS sequence"/>
</dbReference>
<dbReference type="EMBL" id="MHQS01000010">
    <property type="protein sequence ID" value="OHA08861.1"/>
    <property type="molecule type" value="Genomic_DNA"/>
</dbReference>
<evidence type="ECO:0000313" key="1">
    <source>
        <dbReference type="EMBL" id="OHA08861.1"/>
    </source>
</evidence>
<accession>A0A1G2LDF9</accession>
<evidence type="ECO:0008006" key="3">
    <source>
        <dbReference type="Google" id="ProtNLM"/>
    </source>
</evidence>
<dbReference type="Pfam" id="PF13489">
    <property type="entry name" value="Methyltransf_23"/>
    <property type="match status" value="1"/>
</dbReference>
<dbReference type="Gene3D" id="3.40.50.150">
    <property type="entry name" value="Vaccinia Virus protein VP39"/>
    <property type="match status" value="1"/>
</dbReference>
<sequence length="179" mass="20098">MNAADPGKLLRRFLLQVVKPGERILDIGCGSGSLPLFLVSRRRCSVEGIDASAARVHRANKKFRKPRRGVAVCRLANAENMRLNMFRAPFHLALVTNALHHFDAYRALRRTRAMLLPGGRILIAEYAPSFGERIDDCPRYSEKKIRSLLADAGFTDITAHRLDPRLNVLTAKRRGVVRA</sequence>
<organism evidence="1 2">
    <name type="scientific">Candidatus Sungbacteria bacterium RIFCSPLOWO2_01_FULL_59_16</name>
    <dbReference type="NCBI Taxonomy" id="1802280"/>
    <lineage>
        <taxon>Bacteria</taxon>
        <taxon>Candidatus Sungiibacteriota</taxon>
    </lineage>
</organism>
<proteinExistence type="predicted"/>
<dbReference type="AlphaFoldDB" id="A0A1G2LDF9"/>
<gene>
    <name evidence="1" type="ORF">A3B37_00740</name>
</gene>
<dbReference type="STRING" id="1802280.A3B37_00740"/>
<dbReference type="PANTHER" id="PTHR43861">
    <property type="entry name" value="TRANS-ACONITATE 2-METHYLTRANSFERASE-RELATED"/>
    <property type="match status" value="1"/>
</dbReference>
<protein>
    <recommendedName>
        <fullName evidence="3">Methyltransferase domain-containing protein</fullName>
    </recommendedName>
</protein>
<dbReference type="SUPFAM" id="SSF53335">
    <property type="entry name" value="S-adenosyl-L-methionine-dependent methyltransferases"/>
    <property type="match status" value="1"/>
</dbReference>